<proteinExistence type="predicted"/>
<name>A0ACB9C4U9_ARCLA</name>
<organism evidence="1 2">
    <name type="scientific">Arctium lappa</name>
    <name type="common">Greater burdock</name>
    <name type="synonym">Lappa major</name>
    <dbReference type="NCBI Taxonomy" id="4217"/>
    <lineage>
        <taxon>Eukaryota</taxon>
        <taxon>Viridiplantae</taxon>
        <taxon>Streptophyta</taxon>
        <taxon>Embryophyta</taxon>
        <taxon>Tracheophyta</taxon>
        <taxon>Spermatophyta</taxon>
        <taxon>Magnoliopsida</taxon>
        <taxon>eudicotyledons</taxon>
        <taxon>Gunneridae</taxon>
        <taxon>Pentapetalae</taxon>
        <taxon>asterids</taxon>
        <taxon>campanulids</taxon>
        <taxon>Asterales</taxon>
        <taxon>Asteraceae</taxon>
        <taxon>Carduoideae</taxon>
        <taxon>Cardueae</taxon>
        <taxon>Arctiinae</taxon>
        <taxon>Arctium</taxon>
    </lineage>
</organism>
<reference evidence="2" key="1">
    <citation type="journal article" date="2022" name="Mol. Ecol. Resour.">
        <title>The genomes of chicory, endive, great burdock and yacon provide insights into Asteraceae palaeo-polyploidization history and plant inulin production.</title>
        <authorList>
            <person name="Fan W."/>
            <person name="Wang S."/>
            <person name="Wang H."/>
            <person name="Wang A."/>
            <person name="Jiang F."/>
            <person name="Liu H."/>
            <person name="Zhao H."/>
            <person name="Xu D."/>
            <person name="Zhang Y."/>
        </authorList>
    </citation>
    <scope>NUCLEOTIDE SEQUENCE [LARGE SCALE GENOMIC DNA]</scope>
    <source>
        <strain evidence="2">cv. Niubang</strain>
    </source>
</reference>
<sequence length="95" mass="10778">MPQDLSHQPPKTRCRRITTYSNPRIPLFLIWVILISTHLPPSSAAHDHRHHSTPSSRKAVFFKTARSQFHAPAGEGGLYDEDKRLVHTGPNPLHN</sequence>
<keyword evidence="2" id="KW-1185">Reference proteome</keyword>
<evidence type="ECO:0000313" key="2">
    <source>
        <dbReference type="Proteomes" id="UP001055879"/>
    </source>
</evidence>
<reference evidence="1 2" key="2">
    <citation type="journal article" date="2022" name="Mol. Ecol. Resour.">
        <title>The genomes of chicory, endive, great burdock and yacon provide insights into Asteraceae paleo-polyploidization history and plant inulin production.</title>
        <authorList>
            <person name="Fan W."/>
            <person name="Wang S."/>
            <person name="Wang H."/>
            <person name="Wang A."/>
            <person name="Jiang F."/>
            <person name="Liu H."/>
            <person name="Zhao H."/>
            <person name="Xu D."/>
            <person name="Zhang Y."/>
        </authorList>
    </citation>
    <scope>NUCLEOTIDE SEQUENCE [LARGE SCALE GENOMIC DNA]</scope>
    <source>
        <strain evidence="2">cv. Niubang</strain>
    </source>
</reference>
<protein>
    <submittedName>
        <fullName evidence="1">Uncharacterized protein</fullName>
    </submittedName>
</protein>
<accession>A0ACB9C4U9</accession>
<evidence type="ECO:0000313" key="1">
    <source>
        <dbReference type="EMBL" id="KAI3729306.1"/>
    </source>
</evidence>
<dbReference type="EMBL" id="CM042051">
    <property type="protein sequence ID" value="KAI3729306.1"/>
    <property type="molecule type" value="Genomic_DNA"/>
</dbReference>
<comment type="caution">
    <text evidence="1">The sequence shown here is derived from an EMBL/GenBank/DDBJ whole genome shotgun (WGS) entry which is preliminary data.</text>
</comment>
<dbReference type="Proteomes" id="UP001055879">
    <property type="component" value="Linkage Group LG05"/>
</dbReference>
<gene>
    <name evidence="1" type="ORF">L6452_17960</name>
</gene>